<evidence type="ECO:0000313" key="2">
    <source>
        <dbReference type="Proteomes" id="UP000240325"/>
    </source>
</evidence>
<dbReference type="EMBL" id="MF782455">
    <property type="protein sequence ID" value="ATZ80269.1"/>
    <property type="molecule type" value="Genomic_DNA"/>
</dbReference>
<evidence type="ECO:0000313" key="1">
    <source>
        <dbReference type="EMBL" id="ATZ80269.1"/>
    </source>
</evidence>
<sequence length="189" mass="22289">MTRWIYLILLVYIIFNNVYLYKQRGNNVILPSNGNIVQQPREFILYDNPVLFELRNNQIETMPLTILSPQCVFENTKNKKDDCKSYVKIFADMNCEFNQTVNILDCDGKPDFNLYMSPFNFYDYNGRLQVYDKINVSGINLPYSVLCENNNLCVFVTNFILMYKDWNKIPIGGNNVSLYCNMFRVYGYT</sequence>
<accession>A0A2H4UTV6</accession>
<keyword evidence="2" id="KW-1185">Reference proteome</keyword>
<organism evidence="1">
    <name type="scientific">Bodo saltans virus</name>
    <dbReference type="NCBI Taxonomy" id="2024608"/>
    <lineage>
        <taxon>Viruses</taxon>
        <taxon>Varidnaviria</taxon>
        <taxon>Bamfordvirae</taxon>
        <taxon>Nucleocytoviricota</taxon>
        <taxon>Megaviricetes</taxon>
        <taxon>Imitervirales</taxon>
        <taxon>Mimiviridae</taxon>
        <taxon>Klosneuvirinae</taxon>
        <taxon>Theiavirus</taxon>
        <taxon>Theiavirus salishense</taxon>
    </lineage>
</organism>
<protein>
    <submittedName>
        <fullName evidence="1">Uncharacterized protein</fullName>
    </submittedName>
</protein>
<gene>
    <name evidence="1" type="ORF">BMW23_0211</name>
</gene>
<name>A0A2H4UTV6_9VIRU</name>
<proteinExistence type="predicted"/>
<reference evidence="1" key="1">
    <citation type="journal article" date="2017" name="Elife">
        <title>The kinetoplastid-infecting Bodo saltans virus (BsV), a window into the most abundant giant viruses in the sea.</title>
        <authorList>
            <person name="Deeg C.M."/>
            <person name="Chow C.-E.T."/>
            <person name="Suttle C.A."/>
        </authorList>
    </citation>
    <scope>NUCLEOTIDE SEQUENCE</scope>
    <source>
        <strain evidence="1">NG1</strain>
    </source>
</reference>
<dbReference type="Proteomes" id="UP000240325">
    <property type="component" value="Segment"/>
</dbReference>